<dbReference type="Proteomes" id="UP000260457">
    <property type="component" value="Chromosome"/>
</dbReference>
<keyword evidence="2" id="KW-1185">Reference proteome</keyword>
<evidence type="ECO:0008006" key="3">
    <source>
        <dbReference type="Google" id="ProtNLM"/>
    </source>
</evidence>
<name>A0ABM6XXL0_9BACI</name>
<protein>
    <recommendedName>
        <fullName evidence="3">Group-specific protein</fullName>
    </recommendedName>
</protein>
<evidence type="ECO:0000313" key="2">
    <source>
        <dbReference type="Proteomes" id="UP000260457"/>
    </source>
</evidence>
<dbReference type="EMBL" id="CP030926">
    <property type="protein sequence ID" value="AXN41914.1"/>
    <property type="molecule type" value="Genomic_DNA"/>
</dbReference>
<evidence type="ECO:0000313" key="1">
    <source>
        <dbReference type="EMBL" id="AXN41914.1"/>
    </source>
</evidence>
<organism evidence="1 2">
    <name type="scientific">Peribacillus butanolivorans</name>
    <dbReference type="NCBI Taxonomy" id="421767"/>
    <lineage>
        <taxon>Bacteria</taxon>
        <taxon>Bacillati</taxon>
        <taxon>Bacillota</taxon>
        <taxon>Bacilli</taxon>
        <taxon>Bacillales</taxon>
        <taxon>Bacillaceae</taxon>
        <taxon>Peribacillus</taxon>
    </lineage>
</organism>
<sequence>MFVNRELINLNPREEEYAQIGLQTQSFNPTKLIRFFSSKYKEKFWLATPDLLNEIGVNTHLNLFYQIDEWEHTDEEKPSENKFFQSLAKAIELNDTSLVHSHTPNTHWSNWTWSDFENQDED</sequence>
<gene>
    <name evidence="1" type="ORF">DTO10_23220</name>
</gene>
<reference evidence="1 2" key="1">
    <citation type="submission" date="2018-07" db="EMBL/GenBank/DDBJ databases">
        <title>The molecular basis for the intramolecular migration of carboxyl group in the catabolism of para-hydroxybenzoate via gentisate.</title>
        <authorList>
            <person name="Zhao H."/>
            <person name="Xu Y."/>
            <person name="Lin S."/>
            <person name="Spain J.C."/>
            <person name="Zhou N.-Y."/>
        </authorList>
    </citation>
    <scope>NUCLEOTIDE SEQUENCE [LARGE SCALE GENOMIC DNA]</scope>
    <source>
        <strain evidence="1 2">PHB-7a</strain>
    </source>
</reference>
<dbReference type="InterPro" id="IPR054272">
    <property type="entry name" value="DUF7003"/>
</dbReference>
<dbReference type="Pfam" id="PF22535">
    <property type="entry name" value="DUF7003"/>
    <property type="match status" value="1"/>
</dbReference>
<proteinExistence type="predicted"/>
<accession>A0ABM6XXL0</accession>